<evidence type="ECO:0000256" key="6">
    <source>
        <dbReference type="ARBA" id="ARBA00022842"/>
    </source>
</evidence>
<keyword evidence="2" id="KW-1277">Toxin-antitoxin system</keyword>
<feature type="domain" description="PIN" evidence="7">
    <location>
        <begin position="7"/>
        <end position="40"/>
    </location>
</feature>
<accession>A0A655JU52</accession>
<evidence type="ECO:0000256" key="5">
    <source>
        <dbReference type="ARBA" id="ARBA00022801"/>
    </source>
</evidence>
<sequence>MSKLRAAKLRVPINDSWIAATAVAHGIAILTQDNDYAAMPDVEVITI</sequence>
<dbReference type="SUPFAM" id="SSF88723">
    <property type="entry name" value="PIN domain-like"/>
    <property type="match status" value="1"/>
</dbReference>
<evidence type="ECO:0000313" key="9">
    <source>
        <dbReference type="Proteomes" id="UP000044938"/>
    </source>
</evidence>
<keyword evidence="4" id="KW-0479">Metal-binding</keyword>
<name>A0A655JU52_MYCTX</name>
<evidence type="ECO:0000256" key="2">
    <source>
        <dbReference type="ARBA" id="ARBA00022649"/>
    </source>
</evidence>
<gene>
    <name evidence="8" type="primary">vapC4</name>
    <name evidence="8" type="ORF">ERS007720_05023</name>
</gene>
<proteinExistence type="predicted"/>
<keyword evidence="6" id="KW-0460">Magnesium</keyword>
<dbReference type="GO" id="GO:0016787">
    <property type="term" value="F:hydrolase activity"/>
    <property type="evidence" value="ECO:0007669"/>
    <property type="project" value="UniProtKB-KW"/>
</dbReference>
<dbReference type="Proteomes" id="UP000044938">
    <property type="component" value="Unassembled WGS sequence"/>
</dbReference>
<evidence type="ECO:0000256" key="1">
    <source>
        <dbReference type="ARBA" id="ARBA00001946"/>
    </source>
</evidence>
<dbReference type="AlphaFoldDB" id="A0A655JU52"/>
<dbReference type="Gene3D" id="3.40.50.1010">
    <property type="entry name" value="5'-nuclease"/>
    <property type="match status" value="1"/>
</dbReference>
<dbReference type="GO" id="GO:0004518">
    <property type="term" value="F:nuclease activity"/>
    <property type="evidence" value="ECO:0007669"/>
    <property type="project" value="UniProtKB-KW"/>
</dbReference>
<evidence type="ECO:0000313" key="8">
    <source>
        <dbReference type="EMBL" id="COX94159.1"/>
    </source>
</evidence>
<evidence type="ECO:0000256" key="4">
    <source>
        <dbReference type="ARBA" id="ARBA00022723"/>
    </source>
</evidence>
<dbReference type="EC" id="3.1.-.-" evidence="8"/>
<evidence type="ECO:0000256" key="3">
    <source>
        <dbReference type="ARBA" id="ARBA00022722"/>
    </source>
</evidence>
<keyword evidence="3" id="KW-0540">Nuclease</keyword>
<dbReference type="InterPro" id="IPR002716">
    <property type="entry name" value="PIN_dom"/>
</dbReference>
<reference evidence="8 9" key="1">
    <citation type="submission" date="2015-03" db="EMBL/GenBank/DDBJ databases">
        <authorList>
            <consortium name="Pathogen Informatics"/>
        </authorList>
    </citation>
    <scope>NUCLEOTIDE SEQUENCE [LARGE SCALE GENOMIC DNA]</scope>
    <source>
        <strain evidence="8 9">M09401471</strain>
    </source>
</reference>
<keyword evidence="5 8" id="KW-0378">Hydrolase</keyword>
<comment type="cofactor">
    <cofactor evidence="1">
        <name>Mg(2+)</name>
        <dbReference type="ChEBI" id="CHEBI:18420"/>
    </cofactor>
</comment>
<evidence type="ECO:0000259" key="7">
    <source>
        <dbReference type="Pfam" id="PF01850"/>
    </source>
</evidence>
<organism evidence="8 9">
    <name type="scientific">Mycobacterium tuberculosis</name>
    <dbReference type="NCBI Taxonomy" id="1773"/>
    <lineage>
        <taxon>Bacteria</taxon>
        <taxon>Bacillati</taxon>
        <taxon>Actinomycetota</taxon>
        <taxon>Actinomycetes</taxon>
        <taxon>Mycobacteriales</taxon>
        <taxon>Mycobacteriaceae</taxon>
        <taxon>Mycobacterium</taxon>
        <taxon>Mycobacterium tuberculosis complex</taxon>
    </lineage>
</organism>
<dbReference type="GO" id="GO:0046872">
    <property type="term" value="F:metal ion binding"/>
    <property type="evidence" value="ECO:0007669"/>
    <property type="project" value="UniProtKB-KW"/>
</dbReference>
<protein>
    <submittedName>
        <fullName evidence="8">Conserved protein of uncharacterized function with PIN domain</fullName>
        <ecNumber evidence="8">3.1.-.-</ecNumber>
    </submittedName>
</protein>
<dbReference type="EMBL" id="CSAJ01001394">
    <property type="protein sequence ID" value="COX94159.1"/>
    <property type="molecule type" value="Genomic_DNA"/>
</dbReference>
<dbReference type="InterPro" id="IPR029060">
    <property type="entry name" value="PIN-like_dom_sf"/>
</dbReference>
<dbReference type="Pfam" id="PF01850">
    <property type="entry name" value="PIN"/>
    <property type="match status" value="1"/>
</dbReference>